<dbReference type="Proteomes" id="UP000054248">
    <property type="component" value="Unassembled WGS sequence"/>
</dbReference>
<accession>A0A0C3KHK3</accession>
<protein>
    <submittedName>
        <fullName evidence="1">Uncharacterized protein</fullName>
    </submittedName>
</protein>
<sequence length="139" mass="14919">MSIHPSYYYGRQTGFVEAYASPLDYQTSGNVTIHANTWNVNIHSPSTPYLHNAIVEHQPGTQQYLAVPLSPGYTVTLTPTSSRTTQIIAIDPPAVGPHISPVPSSAQIGNPLKRSAFRRPPTLAGSVTFTPSGANEGFD</sequence>
<keyword evidence="2" id="KW-1185">Reference proteome</keyword>
<dbReference type="HOGENOM" id="CLU_1846581_0_0_1"/>
<reference evidence="2" key="2">
    <citation type="submission" date="2015-01" db="EMBL/GenBank/DDBJ databases">
        <title>Evolutionary Origins and Diversification of the Mycorrhizal Mutualists.</title>
        <authorList>
            <consortium name="DOE Joint Genome Institute"/>
            <consortium name="Mycorrhizal Genomics Consortium"/>
            <person name="Kohler A."/>
            <person name="Kuo A."/>
            <person name="Nagy L.G."/>
            <person name="Floudas D."/>
            <person name="Copeland A."/>
            <person name="Barry K.W."/>
            <person name="Cichocki N."/>
            <person name="Veneault-Fourrey C."/>
            <person name="LaButti K."/>
            <person name="Lindquist E.A."/>
            <person name="Lipzen A."/>
            <person name="Lundell T."/>
            <person name="Morin E."/>
            <person name="Murat C."/>
            <person name="Riley R."/>
            <person name="Ohm R."/>
            <person name="Sun H."/>
            <person name="Tunlid A."/>
            <person name="Henrissat B."/>
            <person name="Grigoriev I.V."/>
            <person name="Hibbett D.S."/>
            <person name="Martin F."/>
        </authorList>
    </citation>
    <scope>NUCLEOTIDE SEQUENCE [LARGE SCALE GENOMIC DNA]</scope>
    <source>
        <strain evidence="2">MUT 4182</strain>
    </source>
</reference>
<evidence type="ECO:0000313" key="1">
    <source>
        <dbReference type="EMBL" id="KIO20953.1"/>
    </source>
</evidence>
<name>A0A0C3KHK3_9AGAM</name>
<proteinExistence type="predicted"/>
<gene>
    <name evidence="1" type="ORF">M407DRAFT_10633</name>
</gene>
<organism evidence="1 2">
    <name type="scientific">Tulasnella calospora MUT 4182</name>
    <dbReference type="NCBI Taxonomy" id="1051891"/>
    <lineage>
        <taxon>Eukaryota</taxon>
        <taxon>Fungi</taxon>
        <taxon>Dikarya</taxon>
        <taxon>Basidiomycota</taxon>
        <taxon>Agaricomycotina</taxon>
        <taxon>Agaricomycetes</taxon>
        <taxon>Cantharellales</taxon>
        <taxon>Tulasnellaceae</taxon>
        <taxon>Tulasnella</taxon>
    </lineage>
</organism>
<dbReference type="EMBL" id="KN823154">
    <property type="protein sequence ID" value="KIO20953.1"/>
    <property type="molecule type" value="Genomic_DNA"/>
</dbReference>
<evidence type="ECO:0000313" key="2">
    <source>
        <dbReference type="Proteomes" id="UP000054248"/>
    </source>
</evidence>
<reference evidence="1 2" key="1">
    <citation type="submission" date="2014-04" db="EMBL/GenBank/DDBJ databases">
        <authorList>
            <consortium name="DOE Joint Genome Institute"/>
            <person name="Kuo A."/>
            <person name="Girlanda M."/>
            <person name="Perotto S."/>
            <person name="Kohler A."/>
            <person name="Nagy L.G."/>
            <person name="Floudas D."/>
            <person name="Copeland A."/>
            <person name="Barry K.W."/>
            <person name="Cichocki N."/>
            <person name="Veneault-Fourrey C."/>
            <person name="LaButti K."/>
            <person name="Lindquist E.A."/>
            <person name="Lipzen A."/>
            <person name="Lundell T."/>
            <person name="Morin E."/>
            <person name="Murat C."/>
            <person name="Sun H."/>
            <person name="Tunlid A."/>
            <person name="Henrissat B."/>
            <person name="Grigoriev I.V."/>
            <person name="Hibbett D.S."/>
            <person name="Martin F."/>
            <person name="Nordberg H.P."/>
            <person name="Cantor M.N."/>
            <person name="Hua S.X."/>
        </authorList>
    </citation>
    <scope>NUCLEOTIDE SEQUENCE [LARGE SCALE GENOMIC DNA]</scope>
    <source>
        <strain evidence="1 2">MUT 4182</strain>
    </source>
</reference>
<dbReference type="AlphaFoldDB" id="A0A0C3KHK3"/>